<dbReference type="SMART" id="SM00347">
    <property type="entry name" value="HTH_MARR"/>
    <property type="match status" value="1"/>
</dbReference>
<sequence length="170" mass="19618">MSDNKDALIIQIKKLFSDVSTQQALEVNQEKQWLLQNCANSEISAIVPELTVIALHVLDAIGRLQPVNSITIAKETAVPKGTVSKTIKKLISKDLIIKIPLPNNKKETNFYLTPRGKEIFDLHNLLHRKFETAVAMFLMKYDAHELQFLIRFLKDFMEITWHEQKLRHNN</sequence>
<proteinExistence type="predicted"/>
<evidence type="ECO:0000313" key="5">
    <source>
        <dbReference type="EMBL" id="OEH86462.1"/>
    </source>
</evidence>
<dbReference type="PANTHER" id="PTHR35790">
    <property type="entry name" value="HTH-TYPE TRANSCRIPTIONAL REGULATOR PCHR"/>
    <property type="match status" value="1"/>
</dbReference>
<evidence type="ECO:0000256" key="1">
    <source>
        <dbReference type="ARBA" id="ARBA00023015"/>
    </source>
</evidence>
<feature type="domain" description="HTH marR-type" evidence="4">
    <location>
        <begin position="5"/>
        <end position="158"/>
    </location>
</feature>
<dbReference type="InterPro" id="IPR052067">
    <property type="entry name" value="Metal_resp_HTH_trans_reg"/>
</dbReference>
<evidence type="ECO:0000259" key="4">
    <source>
        <dbReference type="PROSITE" id="PS50995"/>
    </source>
</evidence>
<evidence type="ECO:0000313" key="6">
    <source>
        <dbReference type="Proteomes" id="UP000095255"/>
    </source>
</evidence>
<dbReference type="EMBL" id="MJAT01000004">
    <property type="protein sequence ID" value="OEH86462.1"/>
    <property type="molecule type" value="Genomic_DNA"/>
</dbReference>
<dbReference type="AlphaFoldDB" id="A0A1E5L8I3"/>
<dbReference type="InterPro" id="IPR036390">
    <property type="entry name" value="WH_DNA-bd_sf"/>
</dbReference>
<dbReference type="Pfam" id="PF01047">
    <property type="entry name" value="MarR"/>
    <property type="match status" value="1"/>
</dbReference>
<keyword evidence="1" id="KW-0805">Transcription regulation</keyword>
<dbReference type="InterPro" id="IPR023187">
    <property type="entry name" value="Tscrpt_reg_MarR-type_CS"/>
</dbReference>
<comment type="caution">
    <text evidence="5">The sequence shown here is derived from an EMBL/GenBank/DDBJ whole genome shotgun (WGS) entry which is preliminary data.</text>
</comment>
<evidence type="ECO:0000256" key="2">
    <source>
        <dbReference type="ARBA" id="ARBA00023125"/>
    </source>
</evidence>
<dbReference type="SUPFAM" id="SSF46785">
    <property type="entry name" value="Winged helix' DNA-binding domain"/>
    <property type="match status" value="1"/>
</dbReference>
<dbReference type="Proteomes" id="UP000095255">
    <property type="component" value="Unassembled WGS sequence"/>
</dbReference>
<dbReference type="GO" id="GO:0003677">
    <property type="term" value="F:DNA binding"/>
    <property type="evidence" value="ECO:0007669"/>
    <property type="project" value="UniProtKB-KW"/>
</dbReference>
<evidence type="ECO:0000256" key="3">
    <source>
        <dbReference type="ARBA" id="ARBA00023163"/>
    </source>
</evidence>
<dbReference type="GO" id="GO:0003700">
    <property type="term" value="F:DNA-binding transcription factor activity"/>
    <property type="evidence" value="ECO:0007669"/>
    <property type="project" value="InterPro"/>
</dbReference>
<keyword evidence="6" id="KW-1185">Reference proteome</keyword>
<dbReference type="PROSITE" id="PS01117">
    <property type="entry name" value="HTH_MARR_1"/>
    <property type="match status" value="1"/>
</dbReference>
<dbReference type="InterPro" id="IPR000835">
    <property type="entry name" value="HTH_MarR-typ"/>
</dbReference>
<name>A0A1E5L8I3_9FIRM</name>
<protein>
    <recommendedName>
        <fullName evidence="4">HTH marR-type domain-containing protein</fullName>
    </recommendedName>
</protein>
<reference evidence="5 6" key="1">
    <citation type="submission" date="2016-09" db="EMBL/GenBank/DDBJ databases">
        <title>Desulfuribacillus arsenicus sp. nov., an obligately anaerobic, dissimilatory arsenic- and antimonate-reducing bacterium isolated from anoxic sediments.</title>
        <authorList>
            <person name="Abin C.A."/>
            <person name="Hollibaugh J.T."/>
        </authorList>
    </citation>
    <scope>NUCLEOTIDE SEQUENCE [LARGE SCALE GENOMIC DNA]</scope>
    <source>
        <strain evidence="5 6">MLFW-2</strain>
    </source>
</reference>
<keyword evidence="3" id="KW-0804">Transcription</keyword>
<accession>A0A1E5L8I3</accession>
<gene>
    <name evidence="5" type="ORF">BHU72_13245</name>
</gene>
<keyword evidence="2" id="KW-0238">DNA-binding</keyword>
<dbReference type="PANTHER" id="PTHR35790:SF4">
    <property type="entry name" value="HTH-TYPE TRANSCRIPTIONAL REGULATOR PCHR"/>
    <property type="match status" value="1"/>
</dbReference>
<dbReference type="Gene3D" id="1.10.10.10">
    <property type="entry name" value="Winged helix-like DNA-binding domain superfamily/Winged helix DNA-binding domain"/>
    <property type="match status" value="1"/>
</dbReference>
<dbReference type="STRING" id="1390249.BHU72_13245"/>
<dbReference type="PROSITE" id="PS50995">
    <property type="entry name" value="HTH_MARR_2"/>
    <property type="match status" value="1"/>
</dbReference>
<organism evidence="5 6">
    <name type="scientific">Desulfuribacillus stibiiarsenatis</name>
    <dbReference type="NCBI Taxonomy" id="1390249"/>
    <lineage>
        <taxon>Bacteria</taxon>
        <taxon>Bacillati</taxon>
        <taxon>Bacillota</taxon>
        <taxon>Desulfuribacillia</taxon>
        <taxon>Desulfuribacillales</taxon>
        <taxon>Desulfuribacillaceae</taxon>
        <taxon>Desulfuribacillus</taxon>
    </lineage>
</organism>
<dbReference type="InterPro" id="IPR036388">
    <property type="entry name" value="WH-like_DNA-bd_sf"/>
</dbReference>